<dbReference type="HOGENOM" id="CLU_2291641_0_0_1"/>
<keyword evidence="2" id="KW-1185">Reference proteome</keyword>
<accession>J9DCR6</accession>
<gene>
    <name evidence="1" type="ORF">EDEG_00670</name>
</gene>
<dbReference type="VEuPathDB" id="MicrosporidiaDB:EDEG_00670"/>
<reference evidence="1 2" key="1">
    <citation type="submission" date="2011-08" db="EMBL/GenBank/DDBJ databases">
        <authorList>
            <person name="Liu Z.J."/>
            <person name="Shi F.L."/>
            <person name="Lu J.Q."/>
            <person name="Li M."/>
            <person name="Wang Z.L."/>
        </authorList>
    </citation>
    <scope>NUCLEOTIDE SEQUENCE [LARGE SCALE GENOMIC DNA]</scope>
    <source>
        <strain evidence="1 2">USNM 41457</strain>
    </source>
</reference>
<protein>
    <submittedName>
        <fullName evidence="1">Uncharacterized protein</fullName>
    </submittedName>
</protein>
<evidence type="ECO:0000313" key="1">
    <source>
        <dbReference type="EMBL" id="EJW05259.1"/>
    </source>
</evidence>
<dbReference type="Proteomes" id="UP000003163">
    <property type="component" value="Unassembled WGS sequence"/>
</dbReference>
<dbReference type="EMBL" id="AFBI03000008">
    <property type="protein sequence ID" value="EJW05259.1"/>
    <property type="molecule type" value="Genomic_DNA"/>
</dbReference>
<organism evidence="1 2">
    <name type="scientific">Edhazardia aedis (strain USNM 41457)</name>
    <name type="common">Microsporidian parasite</name>
    <dbReference type="NCBI Taxonomy" id="1003232"/>
    <lineage>
        <taxon>Eukaryota</taxon>
        <taxon>Fungi</taxon>
        <taxon>Fungi incertae sedis</taxon>
        <taxon>Microsporidia</taxon>
        <taxon>Edhazardia</taxon>
    </lineage>
</organism>
<proteinExistence type="predicted"/>
<dbReference type="AlphaFoldDB" id="J9DCR6"/>
<reference evidence="2" key="2">
    <citation type="submission" date="2015-07" db="EMBL/GenBank/DDBJ databases">
        <title>Contrasting host-pathogen interactions and genome evolution in two generalist and specialist microsporidian pathogens of mosquitoes.</title>
        <authorList>
            <consortium name="The Broad Institute Genomics Platform"/>
            <consortium name="The Broad Institute Genome Sequencing Center for Infectious Disease"/>
            <person name="Cuomo C.A."/>
            <person name="Sanscrainte N.D."/>
            <person name="Goldberg J.M."/>
            <person name="Heiman D."/>
            <person name="Young S."/>
            <person name="Zeng Q."/>
            <person name="Becnel J.J."/>
            <person name="Birren B.W."/>
        </authorList>
    </citation>
    <scope>NUCLEOTIDE SEQUENCE [LARGE SCALE GENOMIC DNA]</scope>
    <source>
        <strain evidence="2">USNM 41457</strain>
    </source>
</reference>
<name>J9DCR6_EDHAE</name>
<dbReference type="InParanoid" id="J9DCR6"/>
<evidence type="ECO:0000313" key="2">
    <source>
        <dbReference type="Proteomes" id="UP000003163"/>
    </source>
</evidence>
<comment type="caution">
    <text evidence="1">The sequence shown here is derived from an EMBL/GenBank/DDBJ whole genome shotgun (WGS) entry which is preliminary data.</text>
</comment>
<sequence length="101" mass="12403">MIRKNGIIRFSISHSLEDKESLKKDKCDLDNKHISKKKFFNRFIKQKNIKNQPKDSEISNIKEMQKYFQYLLKNEGFRTKELVCYWLWLWLKQHMVTCVIF</sequence>